<dbReference type="EMBL" id="AP007255">
    <property type="protein sequence ID" value="BAE51752.1"/>
    <property type="molecule type" value="Genomic_DNA"/>
</dbReference>
<keyword evidence="2" id="KW-1185">Reference proteome</keyword>
<organism evidence="1 2">
    <name type="scientific">Paramagnetospirillum magneticum (strain ATCC 700264 / AMB-1)</name>
    <name type="common">Magnetospirillum magneticum</name>
    <dbReference type="NCBI Taxonomy" id="342108"/>
    <lineage>
        <taxon>Bacteria</taxon>
        <taxon>Pseudomonadati</taxon>
        <taxon>Pseudomonadota</taxon>
        <taxon>Alphaproteobacteria</taxon>
        <taxon>Rhodospirillales</taxon>
        <taxon>Magnetospirillaceae</taxon>
        <taxon>Paramagnetospirillum</taxon>
    </lineage>
</organism>
<name>Q2W323_PARM1</name>
<dbReference type="InterPro" id="IPR018912">
    <property type="entry name" value="DUF2478"/>
</dbReference>
<protein>
    <submittedName>
        <fullName evidence="1">Uncharacterized protein</fullName>
    </submittedName>
</protein>
<accession>Q2W323</accession>
<dbReference type="KEGG" id="mag:amb2948"/>
<dbReference type="Pfam" id="PF10649">
    <property type="entry name" value="DUF2478"/>
    <property type="match status" value="1"/>
</dbReference>
<proteinExistence type="predicted"/>
<dbReference type="Proteomes" id="UP000007058">
    <property type="component" value="Chromosome"/>
</dbReference>
<evidence type="ECO:0000313" key="1">
    <source>
        <dbReference type="EMBL" id="BAE51752.1"/>
    </source>
</evidence>
<gene>
    <name evidence="1" type="ordered locus">amb2948</name>
</gene>
<evidence type="ECO:0000313" key="2">
    <source>
        <dbReference type="Proteomes" id="UP000007058"/>
    </source>
</evidence>
<dbReference type="STRING" id="342108.amb2948"/>
<dbReference type="AlphaFoldDB" id="Q2W323"/>
<dbReference type="HOGENOM" id="CLU_106681_1_0_5"/>
<reference evidence="1 2" key="1">
    <citation type="journal article" date="2005" name="DNA Res.">
        <title>Complete genome sequence of the facultative anaerobic magnetotactic bacterium Magnetospirillum sp. strain AMB-1.</title>
        <authorList>
            <person name="Matsunaga T."/>
            <person name="Okamura Y."/>
            <person name="Fukuda Y."/>
            <person name="Wahyudi A.T."/>
            <person name="Murase Y."/>
            <person name="Takeyama H."/>
        </authorList>
    </citation>
    <scope>NUCLEOTIDE SEQUENCE [LARGE SCALE GENOMIC DNA]</scope>
    <source>
        <strain evidence="2">ATCC 700264 / AMB-1</strain>
    </source>
</reference>
<sequence>MYIAKGDPEMDGSIAPCLCGAVLYGDGVNANAILECFAREQAARGYRVLGLIQRRAAEGRPCAGDVILYDLGGDESFLISQRLGEGASCCSVDPAGVAEASAVLRHALAAPLDLLVVNKFGKLEAEGSGFLAEIMAAAARGVPVLTSVHHRHADRWADFTGEFGTAIAPDLRAIALWWRRTRNGAPGCFPAS</sequence>